<protein>
    <recommendedName>
        <fullName evidence="4">AB hydrolase-1 domain-containing protein</fullName>
    </recommendedName>
</protein>
<name>A0AAD5H1J4_9CHLO</name>
<evidence type="ECO:0008006" key="4">
    <source>
        <dbReference type="Google" id="ProtNLM"/>
    </source>
</evidence>
<reference evidence="2" key="1">
    <citation type="submission" date="2020-11" db="EMBL/GenBank/DDBJ databases">
        <title>Chlorella ohadii genome sequencing and assembly.</title>
        <authorList>
            <person name="Murik O."/>
            <person name="Treves H."/>
            <person name="Kedem I."/>
            <person name="Shotland Y."/>
            <person name="Kaplan A."/>
        </authorList>
    </citation>
    <scope>NUCLEOTIDE SEQUENCE</scope>
    <source>
        <strain evidence="2">1</strain>
    </source>
</reference>
<gene>
    <name evidence="2" type="ORF">COHA_009433</name>
</gene>
<dbReference type="EMBL" id="JADXDR010000178">
    <property type="protein sequence ID" value="KAI7836735.1"/>
    <property type="molecule type" value="Genomic_DNA"/>
</dbReference>
<accession>A0AAD5H1J4</accession>
<comment type="caution">
    <text evidence="2">The sequence shown here is derived from an EMBL/GenBank/DDBJ whole genome shotgun (WGS) entry which is preliminary data.</text>
</comment>
<feature type="chain" id="PRO_5042253109" description="AB hydrolase-1 domain-containing protein" evidence="1">
    <location>
        <begin position="25"/>
        <end position="305"/>
    </location>
</feature>
<keyword evidence="1" id="KW-0732">Signal</keyword>
<feature type="signal peptide" evidence="1">
    <location>
        <begin position="1"/>
        <end position="24"/>
    </location>
</feature>
<evidence type="ECO:0000313" key="3">
    <source>
        <dbReference type="Proteomes" id="UP001205105"/>
    </source>
</evidence>
<evidence type="ECO:0000313" key="2">
    <source>
        <dbReference type="EMBL" id="KAI7836735.1"/>
    </source>
</evidence>
<dbReference type="Gene3D" id="3.40.50.1820">
    <property type="entry name" value="alpha/beta hydrolase"/>
    <property type="match status" value="1"/>
</dbReference>
<evidence type="ECO:0000256" key="1">
    <source>
        <dbReference type="SAM" id="SignalP"/>
    </source>
</evidence>
<sequence length="305" mass="31697">MPPSTLAALLVGLLLAAAAAQAAAQPAGAAAATANGGGARPLPATREELCASEPPPAAPANGFNMQSLGALKRVQTEMADWGYFRFGNASSPRPPLLLIPGFGGTDLEPTAQLSIPGLANDTMEFVRALGLEQASSAVIPALVNRQLRAVRNVTAVAGSAGGLEATPPSDRATAVLTSPNSTEVQHLALGYPLDTPEGVRAACDYGAATRNTVQSPSNDTTTRRQLAAILNYLIFDDSIWNLLPTVDNEVLLVVGWEDEVVPAANSRAAATRLQRPWLVLLEGGHAAFVQHQPVFLQVLDAFLSA</sequence>
<keyword evidence="3" id="KW-1185">Reference proteome</keyword>
<organism evidence="2 3">
    <name type="scientific">Chlorella ohadii</name>
    <dbReference type="NCBI Taxonomy" id="2649997"/>
    <lineage>
        <taxon>Eukaryota</taxon>
        <taxon>Viridiplantae</taxon>
        <taxon>Chlorophyta</taxon>
        <taxon>core chlorophytes</taxon>
        <taxon>Trebouxiophyceae</taxon>
        <taxon>Chlorellales</taxon>
        <taxon>Chlorellaceae</taxon>
        <taxon>Chlorella clade</taxon>
        <taxon>Chlorella</taxon>
    </lineage>
</organism>
<dbReference type="Proteomes" id="UP001205105">
    <property type="component" value="Unassembled WGS sequence"/>
</dbReference>
<dbReference type="AlphaFoldDB" id="A0AAD5H1J4"/>
<proteinExistence type="predicted"/>
<dbReference type="SUPFAM" id="SSF53474">
    <property type="entry name" value="alpha/beta-Hydrolases"/>
    <property type="match status" value="1"/>
</dbReference>
<dbReference type="InterPro" id="IPR029058">
    <property type="entry name" value="AB_hydrolase_fold"/>
</dbReference>